<accession>A0A151ZF43</accession>
<evidence type="ECO:0000256" key="2">
    <source>
        <dbReference type="ARBA" id="ARBA00022692"/>
    </source>
</evidence>
<feature type="chain" id="PRO_5007593233" evidence="6">
    <location>
        <begin position="20"/>
        <end position="3816"/>
    </location>
</feature>
<feature type="domain" description="DUF3645" evidence="8">
    <location>
        <begin position="3038"/>
        <end position="3070"/>
    </location>
</feature>
<dbReference type="PANTHER" id="PTHR21419">
    <property type="match status" value="1"/>
</dbReference>
<sequence>MKINCFHIFFILFIYTVVSVEIANNNQLAIIDNKYSNNIPLQIEEVVFGVDSTKGSTANKCKNTELDVYWENELTTTVGSTPLIVDLFGDGNKEIIVFEATNYIDVLRGADGDRVFGFPFILDESTFIASPLVYDKNGDGKLDIIVSTREGEILFIQSNGILLSNDTLKVPPLKVKKNWFDGLDQKHVDASLSLTNKDNKKNIVSHTNVEENVEEQHRQQQSGNINTELLQNVDSESPYFSKSYKDFIETNIWYSNAYDRENYVYVDAHIISTPVLVDIDQDGSMDLVLSISYYYDQQYYADSHHRASKLDKSIDPSKYVAGGIVCFDLKRGTIKWQTHLDITTDDINDYKGYVYDAPTIVDIDGDGRLDIIVGTSLGFIYALSEKGVPIPGNFPLLMDSIFSQVVAHDLNGDGKLELIATDSNGNVVCFSHNGDELWQGEIVDRTEAPVSIGDINGDGQLDVVVGSFGHSIWAWNGKTGEPLDNFPIRISGEVFNQVLLVDKQNQTDPGMIIITHAGDGVIYTIDGKSGCVDKYDYGDFVSFADLLADDVNGDGILDLIFTSHSGSIVCFQTGFQYKPWQTRMSFNHGRNVFASNSQTNREGVMFSNDFRQKYQSQRDIINQEFTVDFEIFNSNTKASAPDQTYHIRILYGNTTLFENNYFSTGHYSALLQTPNIISEPTLLQIELLNNNQQLYQDSISENRIFQHLFMTRGLPQSWEQIDNDVETRILAKIKSYFKYLAESSGFDFNIAEKLLKAFEYMNPDKLKTVKEMKDLFSLGFNSPIIIHIRQSNCMLVFHSDVNPDYVLVSVIQIYPTDPKLQVTDLKYNMITPLHSYKFPLTVIQDNGFIENLLFLKNLETTLDICQTKVKKGNVETSDDRYSPFTTAITEWLLPTDALDFDRTSPVFFKSVSTQGFMVPNKQIWRRSPLWVGLKASIHFLLAKLDPVPGHSTTLYKLIITDFLTKIVLNNNNLQINDIHELQLKLASRIRKLESLKENSSLINHPEFIGYMDWVMKNIYMVIDKLTKSNEQKWKESSTEWANRGLISNTIKKIFSVKENLASIFQGFDGFLQNMNEITKDDVVGEQSKQTITVTKLEPLLNVYNEKEVIPQLKQLLPNRIENLKYDIDLILHTVENVVSTVLWNKRIELMKNFNYGRQLLEILQLYKEYALDAYKNDPKLRSKMILTCVAIVAIIDHIPRLNFNGVSSEIYYKHPPYMNIGVFDRLLLDHHHEYHLLNEIEFYFKNRFDDAIKNNEDLFSTSKTGFAYNWSLHHYQTQLNNFMDQQVLNRTNKQREFEHESQVIRDNIAKFQLAIKQSQDPKEQDQQMKLITKEQKKRMVIHEDYLPRDEVGKQVIMYEKYIPSEFIVVTNAYAVLIDLFTEPKPIEVPGEFWVRPEKRKTKDNRIVYLGSLTKAFIATRFKKCKVFTSTLDAFIKPTDKRTSGFYIGEDPKKSFEIPKIEAWNLNSIVYTIPRAVSSNDTKKEHPLQWILNSSDITENQVIASQNNCPISIMTPDQYCDFGIMRCGSNLQIRNIIRALDGQRLDFNQVETYLLIMQIIYQVGPNPDNNNNNDRPWKLDTRDPFITPLLVDSIRKNLDNIKGNWESKYSMLTFIKILLVFLNTDKLPSINKKKDIMQCLIKCREISQNWMSTLQKLIQNSNSLESQKLKTNMVYACICSLLTFNVDMQDAPTETIDYIRSIVYLKANTMIVNGKISIQDNSIVFQQLISEVQRISLKQYTTVVRTLQGNLTILPNFISEYWNRGSDCIYKLVSNNSHCITYIVTDKVANEKYNITINLQNGEFLINFNPISRLPSEIENSSLYNSLFGLTILQVCIVDKRKWKTVEKYYNCHYEFFSVGKNSYGIKALWNNEVRYLVPSSNFKSLICNTLVNEYSHWYDPKNFTIEFRSKNFKSFHDPIKYTYRLKEKLLESENDFYLMNLKSSDFENIHAVFKPIESSESNLEVFQNIKTNQINVKLSCYNLDFTLSDGKIRSSQYPGYNVSPDQYLGTLIGFQSILVLIDDSETKKKVIIPNSTIVKINNQHINGNLLAHHHITISTFQAQHQNPAIFCYDVDNEFSLLRSNDILPQIFLSYLHAATSSTLPDPFTGLTGVESSIQALNHYQSNIPLSKECKTILRYIASLSPKRTCYHQFQNVEWNELLHPSIAYESFYLLTKHIINNNKQLKFLHFGPPKSKKKPSGDIEINHKLMENYYSLSIKNQSHLTRINDSILTSNNNEPKFKVEFDRTKPIDTKRLSIKLMSHLPTNLPNSLVHFILLGSNKKVRKIRGKQDNIDKINCIDFTVTPIDYYLTLYNLAYMTSINKYSMNSLKYLFTYLQWNWNSISKNPSNKHFTIPDGYFDSLACVAHRKISPIQTPAVHGLSAPLIAFDAQEIKNLIINHIKFENSQQSSLFFQTNFSADNGYWEKKKDIGQVPIKLQSFPNYPQFSIQLQKLVTKWMNNTPLLESINSIDAILSQEKKKTLANQPVLESVLKHLFLPSPQLSNTPKPLLKPLVKIQTLSNYSLYFLNLFDSGMDEEIENLLSECLVKLKPSTLSPNCQGFLHSIKAGDQMSTHIHEDLEQSLESLKKKLSEQPKSDLSTKYNTNLEKVYRIANERSVEVWDLIITAFQSDDILSKTFRFCGLENHSTKTSIFKYYLESIGKGDIESPLFKCIGSYILLRTYMNKVLRCQSGSKDDAIRELETSRLNRNWKPSQYPEWLMFELEQGIMIRDIQSKIAIDLMNSKENICTQLQMGEGKTSVILPLMCLALSRKNKAVRVNVLPSLLETSRDDIIRRMGGILNRKLYMFPYQRDRNFLDRNQVSTMLNQLNECKNNNGIILSTPEHTLSFQLKWKLKFEDESKYMIDIINWYNDNIYDILDECDELLSHKYQLVYPIGGKIPLDGDNQRWKIIQEILIQLKRYISDDKAIGINQIVISNKELNSGFPSITILNSDKGRLLLDQFLEYVIKVKQLDPDKKNILSEMSKREILNGQVIDKLNGFNDNMFKTLALIYRGMFVYGVLLHCLEKIPTKDYGLTHNDRTKLAVPYRAKDTPSERAEYGHPDVALVLTHLAYYNQGLTHKQFVDTLEYLIKKEKQQANKIYGDWIKEEINVPSEYKSSDSIVLSNTEQLNKLYKIFKFNILVINYYLSSLVLPYETKCFPEKLLANAWDISSEKENLTTIGFSGTNDTRCLLPLNIKQQDMEELKYTNFEAINYVLSQQLPKPVEVVNKNTIMQKLISNENNGKKAKVLIDTGALMIGKSNDEVARLWLGFSDPSYVDGALFFENNLLTAIDRSGRKYPFHLSPFVNNLKRVVTYLDDYHTRGVDIKFPIDTHACVTVGLNLTKEKLLHGILRLRKFGNGQTISFLVSDQLNFSQFNQTPNLNSITPQMILQFVTKNTIQSNINAFQSWATQGIMYSQTHLATKLFQSQPENLRQLSSSPEKVNLEEMYGANYSLTELRKIIYSNSVKSKMKCLSVLENAEQEFIDKFEELHQDIMKVSSRFVSKVNTYSNIGADEEQERECEIEQEREYIVQLPTAREPAKNKYSTLEHLKTLCTKPNESINNSEIFYISEMYKNTSISKQFGLTASGWDPSIRCSYNFIETITLEGTSDNASLDQYLKTPNYILVLWRDNPVVIFISSYEANYLLPILREQLYSKVVQLPQNIIASLHQVSPIMSNTQIDLLRRLHTPLPSKIKDIKCVHLIFNQITLLNGSKYFHKDNISQIYSILGVLEIDQYSLSTLLEKHPHLNNIFSSNGFIKKKDKRPIEISEELWNKVITSKFNNEPFEFILKNLNLRRSNSILYSDIEKIIKIQ</sequence>
<comment type="caution">
    <text evidence="11">The sequence shown here is derived from an EMBL/GenBank/DDBJ whole genome shotgun (WGS) entry which is preliminary data.</text>
</comment>
<dbReference type="STRING" id="361077.A0A151ZF43"/>
<evidence type="ECO:0000256" key="3">
    <source>
        <dbReference type="ARBA" id="ARBA00022729"/>
    </source>
</evidence>
<dbReference type="GO" id="GO:0016020">
    <property type="term" value="C:membrane"/>
    <property type="evidence" value="ECO:0007669"/>
    <property type="project" value="UniProtKB-SubCell"/>
</dbReference>
<evidence type="ECO:0000256" key="5">
    <source>
        <dbReference type="ARBA" id="ARBA00023136"/>
    </source>
</evidence>
<dbReference type="Pfam" id="PF12359">
    <property type="entry name" value="DUF3645"/>
    <property type="match status" value="1"/>
</dbReference>
<keyword evidence="5" id="KW-0472">Membrane</keyword>
<evidence type="ECO:0000256" key="1">
    <source>
        <dbReference type="ARBA" id="ARBA00004167"/>
    </source>
</evidence>
<organism evidence="11 12">
    <name type="scientific">Tieghemostelium lacteum</name>
    <name type="common">Slime mold</name>
    <name type="synonym">Dictyostelium lacteum</name>
    <dbReference type="NCBI Taxonomy" id="361077"/>
    <lineage>
        <taxon>Eukaryota</taxon>
        <taxon>Amoebozoa</taxon>
        <taxon>Evosea</taxon>
        <taxon>Eumycetozoa</taxon>
        <taxon>Dictyostelia</taxon>
        <taxon>Dictyosteliales</taxon>
        <taxon>Raperosteliaceae</taxon>
        <taxon>Tieghemostelium</taxon>
    </lineage>
</organism>
<evidence type="ECO:0000256" key="4">
    <source>
        <dbReference type="ARBA" id="ARBA00022989"/>
    </source>
</evidence>
<dbReference type="InterPro" id="IPR015943">
    <property type="entry name" value="WD40/YVTN_repeat-like_dom_sf"/>
</dbReference>
<dbReference type="Gene3D" id="2.130.10.10">
    <property type="entry name" value="YVTN repeat-like/Quinoprotein amine dehydrogenase"/>
    <property type="match status" value="1"/>
</dbReference>
<proteinExistence type="predicted"/>
<evidence type="ECO:0000313" key="12">
    <source>
        <dbReference type="Proteomes" id="UP000076078"/>
    </source>
</evidence>
<comment type="subcellular location">
    <subcellularLocation>
        <location evidence="1">Membrane</location>
        <topology evidence="1">Single-pass membrane protein</topology>
    </subcellularLocation>
</comment>
<feature type="signal peptide" evidence="6">
    <location>
        <begin position="1"/>
        <end position="19"/>
    </location>
</feature>
<feature type="domain" description="DUF3638" evidence="7">
    <location>
        <begin position="2709"/>
        <end position="2923"/>
    </location>
</feature>
<feature type="domain" description="DEX1 C-terminal" evidence="10">
    <location>
        <begin position="611"/>
        <end position="700"/>
    </location>
</feature>
<dbReference type="InterPro" id="IPR027417">
    <property type="entry name" value="P-loop_NTPase"/>
</dbReference>
<dbReference type="Pfam" id="PF20255">
    <property type="entry name" value="DUF6606"/>
    <property type="match status" value="1"/>
</dbReference>
<dbReference type="SUPFAM" id="SSF69318">
    <property type="entry name" value="Integrin alpha N-terminal domain"/>
    <property type="match status" value="1"/>
</dbReference>
<dbReference type="PANTHER" id="PTHR21419:SF23">
    <property type="entry name" value="PROTEIN DEFECTIVE IN EXINE FORMATION 1"/>
    <property type="match status" value="1"/>
</dbReference>
<dbReference type="Pfam" id="PF13517">
    <property type="entry name" value="FG-GAP_3"/>
    <property type="match status" value="1"/>
</dbReference>
<reference evidence="11 12" key="1">
    <citation type="submission" date="2015-12" db="EMBL/GenBank/DDBJ databases">
        <title>Dictyostelia acquired genes for synthesis and detection of signals that induce cell-type specialization by lateral gene transfer from prokaryotes.</title>
        <authorList>
            <person name="Gloeckner G."/>
            <person name="Schaap P."/>
        </authorList>
    </citation>
    <scope>NUCLEOTIDE SEQUENCE [LARGE SCALE GENOMIC DNA]</scope>
    <source>
        <strain evidence="11 12">TK</strain>
    </source>
</reference>
<dbReference type="Pfam" id="PF12340">
    <property type="entry name" value="DUF3638"/>
    <property type="match status" value="1"/>
</dbReference>
<dbReference type="EMBL" id="LODT01000029">
    <property type="protein sequence ID" value="KYQ92586.1"/>
    <property type="molecule type" value="Genomic_DNA"/>
</dbReference>
<evidence type="ECO:0000259" key="9">
    <source>
        <dbReference type="Pfam" id="PF20255"/>
    </source>
</evidence>
<dbReference type="OrthoDB" id="200924at2759"/>
<evidence type="ECO:0000256" key="6">
    <source>
        <dbReference type="SAM" id="SignalP"/>
    </source>
</evidence>
<dbReference type="InterPro" id="IPR056376">
    <property type="entry name" value="DEX1_C"/>
</dbReference>
<evidence type="ECO:0000259" key="8">
    <source>
        <dbReference type="Pfam" id="PF12359"/>
    </source>
</evidence>
<dbReference type="InterPro" id="IPR022105">
    <property type="entry name" value="DUF3645"/>
</dbReference>
<evidence type="ECO:0000259" key="7">
    <source>
        <dbReference type="Pfam" id="PF12340"/>
    </source>
</evidence>
<dbReference type="SUPFAM" id="SSF52540">
    <property type="entry name" value="P-loop containing nucleoside triphosphate hydrolases"/>
    <property type="match status" value="1"/>
</dbReference>
<name>A0A151ZF43_TIELA</name>
<keyword evidence="12" id="KW-1185">Reference proteome</keyword>
<keyword evidence="3 6" id="KW-0732">Signal</keyword>
<dbReference type="InParanoid" id="A0A151ZF43"/>
<dbReference type="InterPro" id="IPR022099">
    <property type="entry name" value="DUF3638"/>
</dbReference>
<dbReference type="Proteomes" id="UP000076078">
    <property type="component" value="Unassembled WGS sequence"/>
</dbReference>
<feature type="domain" description="DUF6606" evidence="9">
    <location>
        <begin position="704"/>
        <end position="967"/>
    </location>
</feature>
<dbReference type="OMA" id="RRIYHMP"/>
<evidence type="ECO:0000259" key="10">
    <source>
        <dbReference type="Pfam" id="PF23722"/>
    </source>
</evidence>
<dbReference type="InterPro" id="IPR013517">
    <property type="entry name" value="FG-GAP"/>
</dbReference>
<keyword evidence="2" id="KW-0812">Transmembrane</keyword>
<gene>
    <name evidence="11" type="ORF">DLAC_06576</name>
</gene>
<dbReference type="InterPro" id="IPR028994">
    <property type="entry name" value="Integrin_alpha_N"/>
</dbReference>
<dbReference type="Pfam" id="PF23722">
    <property type="entry name" value="Beta-sand_DEX1"/>
    <property type="match status" value="1"/>
</dbReference>
<evidence type="ECO:0000313" key="11">
    <source>
        <dbReference type="EMBL" id="KYQ92586.1"/>
    </source>
</evidence>
<protein>
    <submittedName>
        <fullName evidence="11">Uncharacterized protein</fullName>
    </submittedName>
</protein>
<dbReference type="InterPro" id="IPR045232">
    <property type="entry name" value="FAM234"/>
</dbReference>
<dbReference type="InterPro" id="IPR046541">
    <property type="entry name" value="DUF6606"/>
</dbReference>
<keyword evidence="4" id="KW-1133">Transmembrane helix</keyword>